<dbReference type="PROSITE" id="PS00105">
    <property type="entry name" value="AA_TRANSFER_CLASS_1"/>
    <property type="match status" value="1"/>
</dbReference>
<proteinExistence type="predicted"/>
<comment type="function">
    <text evidence="2">Decarboxylates L-threonine-O-3-phosphate to yield (R)-1-amino-2-propanol O-2-phosphate, the precursor for the linkage between the nucleotide loop and the corrin ring in cobalamin.</text>
</comment>
<dbReference type="EMBL" id="PQVH01000010">
    <property type="protein sequence ID" value="TFW70972.1"/>
    <property type="molecule type" value="Genomic_DNA"/>
</dbReference>
<dbReference type="GO" id="GO:0009236">
    <property type="term" value="P:cobalamin biosynthetic process"/>
    <property type="evidence" value="ECO:0007669"/>
    <property type="project" value="UniProtKB-UniPathway"/>
</dbReference>
<comment type="caution">
    <text evidence="11">The sequence shown here is derived from an EMBL/GenBank/DDBJ whole genome shotgun (WGS) entry which is preliminary data.</text>
</comment>
<reference evidence="11 12" key="1">
    <citation type="submission" date="2018-02" db="EMBL/GenBank/DDBJ databases">
        <title>A novel lanthanide dependent methylotroph, Methylotenera sp. La3113.</title>
        <authorList>
            <person name="Lv H."/>
            <person name="Tani A."/>
        </authorList>
    </citation>
    <scope>NUCLEOTIDE SEQUENCE [LARGE SCALE GENOMIC DNA]</scope>
    <source>
        <strain evidence="11 12">La3113</strain>
    </source>
</reference>
<dbReference type="SUPFAM" id="SSF53383">
    <property type="entry name" value="PLP-dependent transferases"/>
    <property type="match status" value="1"/>
</dbReference>
<dbReference type="PANTHER" id="PTHR42885">
    <property type="entry name" value="HISTIDINOL-PHOSPHATE AMINOTRANSFERASE-RELATED"/>
    <property type="match status" value="1"/>
</dbReference>
<dbReference type="Gene3D" id="3.40.640.10">
    <property type="entry name" value="Type I PLP-dependent aspartate aminotransferase-like (Major domain)"/>
    <property type="match status" value="1"/>
</dbReference>
<evidence type="ECO:0000256" key="5">
    <source>
        <dbReference type="ARBA" id="ARBA00022573"/>
    </source>
</evidence>
<dbReference type="AlphaFoldDB" id="A0A4Y9VRJ4"/>
<evidence type="ECO:0000256" key="9">
    <source>
        <dbReference type="ARBA" id="ARBA00048531"/>
    </source>
</evidence>
<evidence type="ECO:0000256" key="4">
    <source>
        <dbReference type="ARBA" id="ARBA00012285"/>
    </source>
</evidence>
<evidence type="ECO:0000256" key="8">
    <source>
        <dbReference type="ARBA" id="ARBA00029996"/>
    </source>
</evidence>
<evidence type="ECO:0000256" key="3">
    <source>
        <dbReference type="ARBA" id="ARBA00004953"/>
    </source>
</evidence>
<dbReference type="InterPro" id="IPR004838">
    <property type="entry name" value="NHTrfase_class1_PyrdxlP-BS"/>
</dbReference>
<organism evidence="11 12">
    <name type="scientific">Methylotenera oryzisoli</name>
    <dbReference type="NCBI Taxonomy" id="2080758"/>
    <lineage>
        <taxon>Bacteria</taxon>
        <taxon>Pseudomonadati</taxon>
        <taxon>Pseudomonadota</taxon>
        <taxon>Betaproteobacteria</taxon>
        <taxon>Nitrosomonadales</taxon>
        <taxon>Methylophilaceae</taxon>
        <taxon>Methylotenera</taxon>
    </lineage>
</organism>
<accession>A0A4Y9VRJ4</accession>
<sequence>MLEHGGNLSAAVAQYKIPLENWLDLSTGINPCHYPIPEIPAHLWHNLPNDDDGLILAAVQYYGCQALLPTSGSQAALQTLPKLRSACKVAMLNPMYQEHAHAWQRYGHQVVRFSDLNDADVINSADVVLVCNPNNPTGKQFAPQNLLQLHATLAKRGGWLIVDEAFMDATPEYSIAKHTHVDGLFVLRSLGKFFGLAGARVGFLLAAPAQLQQIKEELGPWTIAGASRHIAMRALQDCTWQQNTRVTLANNSQRLASLLTQYGLKPAGGTALFQYIATEAANHIHSQLAQQGVWVRKFTEQPALRFGLPDDNRWQQLEQALQNL</sequence>
<dbReference type="InterPro" id="IPR004839">
    <property type="entry name" value="Aminotransferase_I/II_large"/>
</dbReference>
<dbReference type="UniPathway" id="UPA00148"/>
<keyword evidence="7" id="KW-0456">Lyase</keyword>
<dbReference type="RefSeq" id="WP_135278129.1">
    <property type="nucleotide sequence ID" value="NZ_PQVH01000010.1"/>
</dbReference>
<evidence type="ECO:0000256" key="6">
    <source>
        <dbReference type="ARBA" id="ARBA00022898"/>
    </source>
</evidence>
<dbReference type="InterPro" id="IPR015422">
    <property type="entry name" value="PyrdxlP-dep_Trfase_small"/>
</dbReference>
<comment type="pathway">
    <text evidence="3">Cofactor biosynthesis; adenosylcobalamin biosynthesis.</text>
</comment>
<dbReference type="CDD" id="cd00609">
    <property type="entry name" value="AAT_like"/>
    <property type="match status" value="1"/>
</dbReference>
<feature type="domain" description="Aminotransferase class I/classII large" evidence="10">
    <location>
        <begin position="61"/>
        <end position="308"/>
    </location>
</feature>
<dbReference type="InterPro" id="IPR005860">
    <property type="entry name" value="CobD"/>
</dbReference>
<gene>
    <name evidence="11" type="ORF">C3Y98_08505</name>
</gene>
<evidence type="ECO:0000313" key="11">
    <source>
        <dbReference type="EMBL" id="TFW70972.1"/>
    </source>
</evidence>
<evidence type="ECO:0000313" key="12">
    <source>
        <dbReference type="Proteomes" id="UP000297706"/>
    </source>
</evidence>
<dbReference type="NCBIfam" id="TIGR01140">
    <property type="entry name" value="L_thr_O3P_dcar"/>
    <property type="match status" value="1"/>
</dbReference>
<evidence type="ECO:0000256" key="7">
    <source>
        <dbReference type="ARBA" id="ARBA00023239"/>
    </source>
</evidence>
<protein>
    <recommendedName>
        <fullName evidence="4">threonine-phosphate decarboxylase</fullName>
        <ecNumber evidence="4">4.1.1.81</ecNumber>
    </recommendedName>
    <alternativeName>
        <fullName evidence="8">L-threonine-O-3-phosphate decarboxylase</fullName>
    </alternativeName>
</protein>
<keyword evidence="12" id="KW-1185">Reference proteome</keyword>
<dbReference type="OrthoDB" id="9799304at2"/>
<dbReference type="InterPro" id="IPR015421">
    <property type="entry name" value="PyrdxlP-dep_Trfase_major"/>
</dbReference>
<name>A0A4Y9VRJ4_9PROT</name>
<dbReference type="Gene3D" id="3.90.1150.10">
    <property type="entry name" value="Aspartate Aminotransferase, domain 1"/>
    <property type="match status" value="1"/>
</dbReference>
<evidence type="ECO:0000256" key="1">
    <source>
        <dbReference type="ARBA" id="ARBA00001933"/>
    </source>
</evidence>
<evidence type="ECO:0000256" key="2">
    <source>
        <dbReference type="ARBA" id="ARBA00003444"/>
    </source>
</evidence>
<keyword evidence="6" id="KW-0663">Pyridoxal phosphate</keyword>
<dbReference type="GO" id="GO:0030170">
    <property type="term" value="F:pyridoxal phosphate binding"/>
    <property type="evidence" value="ECO:0007669"/>
    <property type="project" value="InterPro"/>
</dbReference>
<dbReference type="PANTHER" id="PTHR42885:SF1">
    <property type="entry name" value="THREONINE-PHOSPHATE DECARBOXYLASE"/>
    <property type="match status" value="1"/>
</dbReference>
<dbReference type="InterPro" id="IPR015424">
    <property type="entry name" value="PyrdxlP-dep_Trfase"/>
</dbReference>
<comment type="cofactor">
    <cofactor evidence="1">
        <name>pyridoxal 5'-phosphate</name>
        <dbReference type="ChEBI" id="CHEBI:597326"/>
    </cofactor>
</comment>
<dbReference type="EC" id="4.1.1.81" evidence="4"/>
<dbReference type="Pfam" id="PF00155">
    <property type="entry name" value="Aminotran_1_2"/>
    <property type="match status" value="1"/>
</dbReference>
<keyword evidence="5" id="KW-0169">Cobalamin biosynthesis</keyword>
<dbReference type="Proteomes" id="UP000297706">
    <property type="component" value="Unassembled WGS sequence"/>
</dbReference>
<comment type="catalytic activity">
    <reaction evidence="9">
        <text>O-phospho-L-threonine + H(+) = (R)-1-aminopropan-2-yl phosphate + CO2</text>
        <dbReference type="Rhea" id="RHEA:11492"/>
        <dbReference type="ChEBI" id="CHEBI:15378"/>
        <dbReference type="ChEBI" id="CHEBI:16526"/>
        <dbReference type="ChEBI" id="CHEBI:58563"/>
        <dbReference type="ChEBI" id="CHEBI:58675"/>
        <dbReference type="EC" id="4.1.1.81"/>
    </reaction>
</comment>
<dbReference type="GO" id="GO:0048472">
    <property type="term" value="F:threonine-phosphate decarboxylase activity"/>
    <property type="evidence" value="ECO:0007669"/>
    <property type="project" value="UniProtKB-EC"/>
</dbReference>
<evidence type="ECO:0000259" key="10">
    <source>
        <dbReference type="Pfam" id="PF00155"/>
    </source>
</evidence>